<accession>A0A0U1Q110</accession>
<gene>
    <name evidence="1" type="ORF">AAV94_04910</name>
</gene>
<dbReference type="Proteomes" id="UP000050580">
    <property type="component" value="Unassembled WGS sequence"/>
</dbReference>
<evidence type="ECO:0000313" key="2">
    <source>
        <dbReference type="Proteomes" id="UP000050580"/>
    </source>
</evidence>
<dbReference type="Pfam" id="PF06676">
    <property type="entry name" value="DUF1178"/>
    <property type="match status" value="1"/>
</dbReference>
<proteinExistence type="predicted"/>
<organism evidence="1 2">
    <name type="scientific">Lampropedia cohaerens</name>
    <dbReference type="NCBI Taxonomy" id="1610491"/>
    <lineage>
        <taxon>Bacteria</taxon>
        <taxon>Pseudomonadati</taxon>
        <taxon>Pseudomonadota</taxon>
        <taxon>Betaproteobacteria</taxon>
        <taxon>Burkholderiales</taxon>
        <taxon>Comamonadaceae</taxon>
        <taxon>Lampropedia</taxon>
    </lineage>
</organism>
<comment type="caution">
    <text evidence="1">The sequence shown here is derived from an EMBL/GenBank/DDBJ whole genome shotgun (WGS) entry which is preliminary data.</text>
</comment>
<dbReference type="STRING" id="1610491.AAV94_04910"/>
<name>A0A0U1Q110_9BURK</name>
<dbReference type="EMBL" id="LBNQ01000019">
    <property type="protein sequence ID" value="KKW68443.1"/>
    <property type="molecule type" value="Genomic_DNA"/>
</dbReference>
<dbReference type="InterPro" id="IPR009562">
    <property type="entry name" value="DUF1178"/>
</dbReference>
<dbReference type="RefSeq" id="WP_046741210.1">
    <property type="nucleotide sequence ID" value="NZ_LBNQ01000019.1"/>
</dbReference>
<evidence type="ECO:0000313" key="1">
    <source>
        <dbReference type="EMBL" id="KKW68443.1"/>
    </source>
</evidence>
<dbReference type="OrthoDB" id="5295943at2"/>
<evidence type="ECO:0008006" key="3">
    <source>
        <dbReference type="Google" id="ProtNLM"/>
    </source>
</evidence>
<dbReference type="AlphaFoldDB" id="A0A0U1Q110"/>
<dbReference type="PIRSF" id="PIRSF032131">
    <property type="entry name" value="UCP032131"/>
    <property type="match status" value="1"/>
</dbReference>
<keyword evidence="2" id="KW-1185">Reference proteome</keyword>
<sequence>MKVLDLRCDAGHVFEGWFASEEDYQGQRSRGLLQCPMCNSCAVEKALSAPRLKAKSNRRLDGDAVPVASAVAAPSEAQILAQLHARWLAHARAVLREGENVGDAFADEARRIHSGEAPERLIHGQASVQEVVELLQEGVPVLPLPEAASEPLQ</sequence>
<reference evidence="1 2" key="1">
    <citation type="submission" date="2015-05" db="EMBL/GenBank/DDBJ databases">
        <title>Draft genome sequence of Lampropedia sp. CT6, isolated from the microbial mat of a hot water spring, located at Manikaran, India.</title>
        <authorList>
            <person name="Tripathi C."/>
            <person name="Rani P."/>
            <person name="Mahato N.K."/>
            <person name="Lal R."/>
        </authorList>
    </citation>
    <scope>NUCLEOTIDE SEQUENCE [LARGE SCALE GENOMIC DNA]</scope>
    <source>
        <strain evidence="1 2">CT6</strain>
    </source>
</reference>
<protein>
    <recommendedName>
        <fullName evidence="3">DUF1178 family protein</fullName>
    </recommendedName>
</protein>